<protein>
    <submittedName>
        <fullName evidence="1">Ternary complex factor MIP1 leucine-zipper-containing protein</fullName>
    </submittedName>
</protein>
<organism evidence="1 2">
    <name type="scientific">Dioscorea alata</name>
    <name type="common">Purple yam</name>
    <dbReference type="NCBI Taxonomy" id="55571"/>
    <lineage>
        <taxon>Eukaryota</taxon>
        <taxon>Viridiplantae</taxon>
        <taxon>Streptophyta</taxon>
        <taxon>Embryophyta</taxon>
        <taxon>Tracheophyta</taxon>
        <taxon>Spermatophyta</taxon>
        <taxon>Magnoliopsida</taxon>
        <taxon>Liliopsida</taxon>
        <taxon>Dioscoreales</taxon>
        <taxon>Dioscoreaceae</taxon>
        <taxon>Dioscorea</taxon>
    </lineage>
</organism>
<gene>
    <name evidence="1" type="ORF">IHE45_03G000700</name>
</gene>
<evidence type="ECO:0000313" key="1">
    <source>
        <dbReference type="EMBL" id="KAH7687952.1"/>
    </source>
</evidence>
<reference evidence="2" key="1">
    <citation type="journal article" date="2022" name="Nat. Commun.">
        <title>Chromosome evolution and the genetic basis of agronomically important traits in greater yam.</title>
        <authorList>
            <person name="Bredeson J.V."/>
            <person name="Lyons J.B."/>
            <person name="Oniyinde I.O."/>
            <person name="Okereke N.R."/>
            <person name="Kolade O."/>
            <person name="Nnabue I."/>
            <person name="Nwadili C.O."/>
            <person name="Hribova E."/>
            <person name="Parker M."/>
            <person name="Nwogha J."/>
            <person name="Shu S."/>
            <person name="Carlson J."/>
            <person name="Kariba R."/>
            <person name="Muthemba S."/>
            <person name="Knop K."/>
            <person name="Barton G.J."/>
            <person name="Sherwood A.V."/>
            <person name="Lopez-Montes A."/>
            <person name="Asiedu R."/>
            <person name="Jamnadass R."/>
            <person name="Muchugi A."/>
            <person name="Goodstein D."/>
            <person name="Egesi C.N."/>
            <person name="Featherston J."/>
            <person name="Asfaw A."/>
            <person name="Simpson G.G."/>
            <person name="Dolezel J."/>
            <person name="Hendre P.S."/>
            <person name="Van Deynze A."/>
            <person name="Kumar P.L."/>
            <person name="Obidiegwu J.E."/>
            <person name="Bhattacharjee R."/>
            <person name="Rokhsar D.S."/>
        </authorList>
    </citation>
    <scope>NUCLEOTIDE SEQUENCE [LARGE SCALE GENOMIC DNA]</scope>
    <source>
        <strain evidence="2">cv. TDa95/00328</strain>
    </source>
</reference>
<evidence type="ECO:0000313" key="2">
    <source>
        <dbReference type="Proteomes" id="UP000827976"/>
    </source>
</evidence>
<dbReference type="EMBL" id="CM037013">
    <property type="protein sequence ID" value="KAH7687952.1"/>
    <property type="molecule type" value="Genomic_DNA"/>
</dbReference>
<proteinExistence type="predicted"/>
<sequence length="567" mass="63755">MNLHSLSSHSHYPKPNFFPEKYTDYANKGKIDTCCASEVNGSIRDVKISKTRNTYMMANSCRFQLEQDVLRLQKLLNEEMELHAILENAMEQATITSSDLSSLPDNAKKLLSNIATLEMTVSRLEQETISLQFQLIQERNERRIAEFRLKQLPSSQILTDSPENSQMMDIINAIGIQDKIVSSEQSQADIFSIRKHIPVKGLCTQPNLLSEEMVRCMKNIFISLADSSLHPSKSFSSERFSSSSSPSGHLSSISFWSLSEPSTLFSWANSPQVDLQCETELITKGNAFDPYKAHGKLSWTDIGNYGVAIEVSWMSVGKKQLEYAAGALRRFRSLVEELAKVNPIHLNHNEKLAFWINLYNALVMHAYLAYGVPKSDVKLFSLMQKAAYTVGGCSFSAACIEHVILKMKALAYKPQTALLLALQKLKLSEEQRKSSIEAPEPLAVFALSCGLYSSPAVRIYTASNVREELQEAQRDFIQASVGLSSKGKLLIPKMLHCFARGFVDEANLATWISRFLPQQQANLIEQCMSQRRNGFLGSRNCAVLPYDSRFRYLFLPDILPAKIFPES</sequence>
<keyword evidence="2" id="KW-1185">Reference proteome</keyword>
<accession>A0ACB7WI03</accession>
<comment type="caution">
    <text evidence="1">The sequence shown here is derived from an EMBL/GenBank/DDBJ whole genome shotgun (WGS) entry which is preliminary data.</text>
</comment>
<name>A0ACB7WI03_DIOAL</name>
<dbReference type="Proteomes" id="UP000827976">
    <property type="component" value="Chromosome 3"/>
</dbReference>